<comment type="similarity">
    <text evidence="1">Belongs to the UDP-glycosyltransferase family.</text>
</comment>
<reference evidence="2" key="1">
    <citation type="submission" date="2019-09" db="EMBL/GenBank/DDBJ databases">
        <title>Draft genome information of white flower Hibiscus syriacus.</title>
        <authorList>
            <person name="Kim Y.-M."/>
        </authorList>
    </citation>
    <scope>NUCLEOTIDE SEQUENCE [LARGE SCALE GENOMIC DNA]</scope>
    <source>
        <strain evidence="2">YM2019G1</strain>
    </source>
</reference>
<organism evidence="2 3">
    <name type="scientific">Hibiscus syriacus</name>
    <name type="common">Rose of Sharon</name>
    <dbReference type="NCBI Taxonomy" id="106335"/>
    <lineage>
        <taxon>Eukaryota</taxon>
        <taxon>Viridiplantae</taxon>
        <taxon>Streptophyta</taxon>
        <taxon>Embryophyta</taxon>
        <taxon>Tracheophyta</taxon>
        <taxon>Spermatophyta</taxon>
        <taxon>Magnoliopsida</taxon>
        <taxon>eudicotyledons</taxon>
        <taxon>Gunneridae</taxon>
        <taxon>Pentapetalae</taxon>
        <taxon>rosids</taxon>
        <taxon>malvids</taxon>
        <taxon>Malvales</taxon>
        <taxon>Malvaceae</taxon>
        <taxon>Malvoideae</taxon>
        <taxon>Hibiscus</taxon>
    </lineage>
</organism>
<protein>
    <submittedName>
        <fullName evidence="2">Uncharacterized protein</fullName>
    </submittedName>
</protein>
<dbReference type="PANTHER" id="PTHR48048">
    <property type="entry name" value="GLYCOSYLTRANSFERASE"/>
    <property type="match status" value="1"/>
</dbReference>
<evidence type="ECO:0000313" key="2">
    <source>
        <dbReference type="EMBL" id="KAE8703904.1"/>
    </source>
</evidence>
<dbReference type="AlphaFoldDB" id="A0A6A3AH57"/>
<comment type="caution">
    <text evidence="2">The sequence shown here is derived from an EMBL/GenBank/DDBJ whole genome shotgun (WGS) entry which is preliminary data.</text>
</comment>
<accession>A0A6A3AH57</accession>
<dbReference type="GO" id="GO:0035251">
    <property type="term" value="F:UDP-glucosyltransferase activity"/>
    <property type="evidence" value="ECO:0007669"/>
    <property type="project" value="InterPro"/>
</dbReference>
<dbReference type="SUPFAM" id="SSF53756">
    <property type="entry name" value="UDP-Glycosyltransferase/glycogen phosphorylase"/>
    <property type="match status" value="1"/>
</dbReference>
<dbReference type="EMBL" id="VEPZ02000996">
    <property type="protein sequence ID" value="KAE8703904.1"/>
    <property type="molecule type" value="Genomic_DNA"/>
</dbReference>
<dbReference type="PANTHER" id="PTHR48048:SF45">
    <property type="entry name" value="GLYCOSYLTRANSFERASE"/>
    <property type="match status" value="1"/>
</dbReference>
<keyword evidence="3" id="KW-1185">Reference proteome</keyword>
<dbReference type="Proteomes" id="UP000436088">
    <property type="component" value="Unassembled WGS sequence"/>
</dbReference>
<name>A0A6A3AH57_HIBSY</name>
<proteinExistence type="inferred from homology"/>
<sequence>MPLTLSSGKLQIPPIYPVGPILNPEGSSKCSSASGVREALVRSSERNCLRTRAKWAPILWSLRRSGGNKQVMARSPTDYENVVEMLPEGFLDRTAETGKIIGLGTTSGHLGAPCTGGTTIECIDTGEGVGIAVELKMDYKIDDGEVEIIKAKKIEEGIRLLMRYDSDVREDEENE</sequence>
<gene>
    <name evidence="2" type="ORF">F3Y22_tig00110462pilonHSYRG00313</name>
</gene>
<evidence type="ECO:0000256" key="1">
    <source>
        <dbReference type="ARBA" id="ARBA00009995"/>
    </source>
</evidence>
<evidence type="ECO:0000313" key="3">
    <source>
        <dbReference type="Proteomes" id="UP000436088"/>
    </source>
</evidence>
<dbReference type="InterPro" id="IPR050481">
    <property type="entry name" value="UDP-glycosyltransf_plant"/>
</dbReference>